<dbReference type="EMBL" id="JASCZI010000824">
    <property type="protein sequence ID" value="MED6113502.1"/>
    <property type="molecule type" value="Genomic_DNA"/>
</dbReference>
<keyword evidence="1" id="KW-0472">Membrane</keyword>
<keyword evidence="3" id="KW-1185">Reference proteome</keyword>
<sequence length="198" mass="22033">MRNIYSWANMLQFTETLSELPPSPHITDTLLHLLRRVCVTASVPSSLSLSLSVQGSGSQFIVCSSEMASFQDVLSKYNTLFGFTTFSLFAPVPEMASFQDILVKFNMLFGFTTFISLFFPMSAPSDLEYVELHLVFRAASFTCFLSSLLVVKALELLLRIVEHRLRGPHTNLKLVRCGMLASAIYTATGLVFLVLTVV</sequence>
<protein>
    <submittedName>
        <fullName evidence="2">Uncharacterized protein</fullName>
    </submittedName>
</protein>
<name>A0ABU6QPT2_9FABA</name>
<comment type="caution">
    <text evidence="2">The sequence shown here is derived from an EMBL/GenBank/DDBJ whole genome shotgun (WGS) entry which is preliminary data.</text>
</comment>
<keyword evidence="1" id="KW-1133">Transmembrane helix</keyword>
<evidence type="ECO:0000256" key="1">
    <source>
        <dbReference type="SAM" id="Phobius"/>
    </source>
</evidence>
<feature type="transmembrane region" description="Helical" evidence="1">
    <location>
        <begin position="101"/>
        <end position="122"/>
    </location>
</feature>
<dbReference type="Proteomes" id="UP001341840">
    <property type="component" value="Unassembled WGS sequence"/>
</dbReference>
<organism evidence="2 3">
    <name type="scientific">Stylosanthes scabra</name>
    <dbReference type="NCBI Taxonomy" id="79078"/>
    <lineage>
        <taxon>Eukaryota</taxon>
        <taxon>Viridiplantae</taxon>
        <taxon>Streptophyta</taxon>
        <taxon>Embryophyta</taxon>
        <taxon>Tracheophyta</taxon>
        <taxon>Spermatophyta</taxon>
        <taxon>Magnoliopsida</taxon>
        <taxon>eudicotyledons</taxon>
        <taxon>Gunneridae</taxon>
        <taxon>Pentapetalae</taxon>
        <taxon>rosids</taxon>
        <taxon>fabids</taxon>
        <taxon>Fabales</taxon>
        <taxon>Fabaceae</taxon>
        <taxon>Papilionoideae</taxon>
        <taxon>50 kb inversion clade</taxon>
        <taxon>dalbergioids sensu lato</taxon>
        <taxon>Dalbergieae</taxon>
        <taxon>Pterocarpus clade</taxon>
        <taxon>Stylosanthes</taxon>
    </lineage>
</organism>
<evidence type="ECO:0000313" key="2">
    <source>
        <dbReference type="EMBL" id="MED6113502.1"/>
    </source>
</evidence>
<proteinExistence type="predicted"/>
<keyword evidence="1" id="KW-0812">Transmembrane</keyword>
<gene>
    <name evidence="2" type="ORF">PIB30_071386</name>
</gene>
<feature type="transmembrane region" description="Helical" evidence="1">
    <location>
        <begin position="134"/>
        <end position="154"/>
    </location>
</feature>
<accession>A0ABU6QPT2</accession>
<reference evidence="2 3" key="1">
    <citation type="journal article" date="2023" name="Plants (Basel)">
        <title>Bridging the Gap: Combining Genomics and Transcriptomics Approaches to Understand Stylosanthes scabra, an Orphan Legume from the Brazilian Caatinga.</title>
        <authorList>
            <person name="Ferreira-Neto J.R.C."/>
            <person name="da Silva M.D."/>
            <person name="Binneck E."/>
            <person name="de Melo N.F."/>
            <person name="da Silva R.H."/>
            <person name="de Melo A.L.T.M."/>
            <person name="Pandolfi V."/>
            <person name="Bustamante F.O."/>
            <person name="Brasileiro-Vidal A.C."/>
            <person name="Benko-Iseppon A.M."/>
        </authorList>
    </citation>
    <scope>NUCLEOTIDE SEQUENCE [LARGE SCALE GENOMIC DNA]</scope>
    <source>
        <tissue evidence="2">Leaves</tissue>
    </source>
</reference>
<feature type="transmembrane region" description="Helical" evidence="1">
    <location>
        <begin position="174"/>
        <end position="195"/>
    </location>
</feature>
<evidence type="ECO:0000313" key="3">
    <source>
        <dbReference type="Proteomes" id="UP001341840"/>
    </source>
</evidence>